<dbReference type="GO" id="GO:0005886">
    <property type="term" value="C:plasma membrane"/>
    <property type="evidence" value="ECO:0007669"/>
    <property type="project" value="UniProtKB-SubCell"/>
</dbReference>
<evidence type="ECO:0000256" key="1">
    <source>
        <dbReference type="ARBA" id="ARBA00004651"/>
    </source>
</evidence>
<dbReference type="AlphaFoldDB" id="T1GAZ1"/>
<keyword evidence="10" id="KW-1185">Reference proteome</keyword>
<dbReference type="EMBL" id="CAQQ02142820">
    <property type="status" value="NOT_ANNOTATED_CDS"/>
    <property type="molecule type" value="Genomic_DNA"/>
</dbReference>
<protein>
    <recommendedName>
        <fullName evidence="11">Ionotropic glutamate receptor C-terminal domain-containing protein</fullName>
    </recommendedName>
</protein>
<dbReference type="EMBL" id="CAQQ02142819">
    <property type="status" value="NOT_ANNOTATED_CDS"/>
    <property type="molecule type" value="Genomic_DNA"/>
</dbReference>
<name>T1GAZ1_MEGSC</name>
<dbReference type="EnsemblMetazoa" id="MESCA000408-RA">
    <property type="protein sequence ID" value="MESCA000408-PA"/>
    <property type="gene ID" value="MESCA000408"/>
</dbReference>
<keyword evidence="7" id="KW-0325">Glycoprotein</keyword>
<evidence type="ECO:0000256" key="2">
    <source>
        <dbReference type="ARBA" id="ARBA00022475"/>
    </source>
</evidence>
<evidence type="ECO:0000313" key="10">
    <source>
        <dbReference type="Proteomes" id="UP000015102"/>
    </source>
</evidence>
<evidence type="ECO:0000256" key="4">
    <source>
        <dbReference type="ARBA" id="ARBA00022989"/>
    </source>
</evidence>
<organism evidence="9 10">
    <name type="scientific">Megaselia scalaris</name>
    <name type="common">Humpbacked fly</name>
    <name type="synonym">Phora scalaris</name>
    <dbReference type="NCBI Taxonomy" id="36166"/>
    <lineage>
        <taxon>Eukaryota</taxon>
        <taxon>Metazoa</taxon>
        <taxon>Ecdysozoa</taxon>
        <taxon>Arthropoda</taxon>
        <taxon>Hexapoda</taxon>
        <taxon>Insecta</taxon>
        <taxon>Pterygota</taxon>
        <taxon>Neoptera</taxon>
        <taxon>Endopterygota</taxon>
        <taxon>Diptera</taxon>
        <taxon>Brachycera</taxon>
        <taxon>Muscomorpha</taxon>
        <taxon>Platypezoidea</taxon>
        <taxon>Phoridae</taxon>
        <taxon>Megaseliini</taxon>
        <taxon>Megaselia</taxon>
    </lineage>
</organism>
<proteinExistence type="predicted"/>
<keyword evidence="4 8" id="KW-1133">Transmembrane helix</keyword>
<evidence type="ECO:0000256" key="7">
    <source>
        <dbReference type="ARBA" id="ARBA00023180"/>
    </source>
</evidence>
<comment type="subcellular location">
    <subcellularLocation>
        <location evidence="1">Cell membrane</location>
        <topology evidence="1">Multi-pass membrane protein</topology>
    </subcellularLocation>
</comment>
<feature type="transmembrane region" description="Helical" evidence="8">
    <location>
        <begin position="200"/>
        <end position="218"/>
    </location>
</feature>
<dbReference type="HOGENOM" id="CLU_699397_0_0_1"/>
<dbReference type="PANTHER" id="PTHR42643:SF30">
    <property type="entry name" value="IONOTROPIC RECEPTOR 40A-RELATED"/>
    <property type="match status" value="1"/>
</dbReference>
<keyword evidence="2" id="KW-1003">Cell membrane</keyword>
<dbReference type="PANTHER" id="PTHR42643">
    <property type="entry name" value="IONOTROPIC RECEPTOR 20A-RELATED"/>
    <property type="match status" value="1"/>
</dbReference>
<keyword evidence="5 8" id="KW-0472">Membrane</keyword>
<evidence type="ECO:0000313" key="9">
    <source>
        <dbReference type="EnsemblMetazoa" id="MESCA000408-PA"/>
    </source>
</evidence>
<evidence type="ECO:0000256" key="8">
    <source>
        <dbReference type="SAM" id="Phobius"/>
    </source>
</evidence>
<feature type="transmembrane region" description="Helical" evidence="8">
    <location>
        <begin position="260"/>
        <end position="276"/>
    </location>
</feature>
<reference evidence="10" key="1">
    <citation type="submission" date="2013-02" db="EMBL/GenBank/DDBJ databases">
        <authorList>
            <person name="Hughes D."/>
        </authorList>
    </citation>
    <scope>NUCLEOTIDE SEQUENCE</scope>
    <source>
        <strain>Durham</strain>
        <strain evidence="10">NC isolate 2 -- Noor lab</strain>
    </source>
</reference>
<reference evidence="9" key="2">
    <citation type="submission" date="2015-06" db="UniProtKB">
        <authorList>
            <consortium name="EnsemblMetazoa"/>
        </authorList>
    </citation>
    <scope>IDENTIFICATION</scope>
</reference>
<sequence length="395" mass="45658">ASDVNTSSFSFCTSSLLVLRKSDSYSRYSSWLYRILQSPSIQTAPKMMRSISIDTKVSKVANNCSSAAKLFDKKLSVNSSMCPVSIALTHIAPFIIIVKDKDYYGFENYYFNGIEWEIINDLKRRLRFKLIISDLSKKGEIINPNRSNTDIFIGRLPYIINENITSTTTYLTSNLVVILPKGRQYTSLERILYPFDLQTWIYICVSMISGIFVILYLLTRNKNNLLRMLILGKQKSHVLNIFSVMASNPVKNPELTFPKFLLMCWIILAFILRVAYQANLYELLKSNRSKPIPKSLSEVFQSQYILYCTEAVGKMMEKIPELKKSLFIISPGLNYNQSVSDMKMLNWMTRKTFEDKIGIIVTEESFYNFKMENQRRSHGMVMNLNSLDQGITKYY</sequence>
<keyword evidence="6" id="KW-0675">Receptor</keyword>
<dbReference type="STRING" id="36166.T1GAZ1"/>
<evidence type="ECO:0008006" key="11">
    <source>
        <dbReference type="Google" id="ProtNLM"/>
    </source>
</evidence>
<evidence type="ECO:0000256" key="6">
    <source>
        <dbReference type="ARBA" id="ARBA00023170"/>
    </source>
</evidence>
<accession>T1GAZ1</accession>
<dbReference type="Proteomes" id="UP000015102">
    <property type="component" value="Unassembled WGS sequence"/>
</dbReference>
<evidence type="ECO:0000256" key="5">
    <source>
        <dbReference type="ARBA" id="ARBA00023136"/>
    </source>
</evidence>
<keyword evidence="3 8" id="KW-0812">Transmembrane</keyword>
<dbReference type="EMBL" id="CAQQ02142821">
    <property type="status" value="NOT_ANNOTATED_CDS"/>
    <property type="molecule type" value="Genomic_DNA"/>
</dbReference>
<evidence type="ECO:0000256" key="3">
    <source>
        <dbReference type="ARBA" id="ARBA00022692"/>
    </source>
</evidence>
<dbReference type="InterPro" id="IPR052192">
    <property type="entry name" value="Insect_Ionotropic_Sensory_Rcpt"/>
</dbReference>
<dbReference type="Gene3D" id="1.10.287.70">
    <property type="match status" value="1"/>
</dbReference>